<evidence type="ECO:0000313" key="2">
    <source>
        <dbReference type="EMBL" id="EYB84310.1"/>
    </source>
</evidence>
<dbReference type="EMBL" id="JARK01001655">
    <property type="protein sequence ID" value="EYB84310.1"/>
    <property type="molecule type" value="Genomic_DNA"/>
</dbReference>
<dbReference type="OrthoDB" id="5905745at2759"/>
<sequence length="235" mass="26455">MQQSTTKKVLTPLAKLKEIHSALCIYVYKSMAEDTGAIITMIPLFGLLLLIAHILPTTASETRSSLENVFHGCHSMDKGHRAYLYWLIMKEAGLLRDPLPYQCGRENYSNTLIDGGDTQSRYQLKFGFTGKKERRYTDDYDFLLDAGKELGLKIKLYAALTEISIFETSLNFEAIRNDGLIGGEQRETRRKTGNEVTVFHASKARTSFPLRICALNATISCGMVCISYTTLHLRP</sequence>
<name>A0A016S0Y1_9BILA</name>
<keyword evidence="1" id="KW-0472">Membrane</keyword>
<evidence type="ECO:0000256" key="1">
    <source>
        <dbReference type="SAM" id="Phobius"/>
    </source>
</evidence>
<evidence type="ECO:0000313" key="3">
    <source>
        <dbReference type="Proteomes" id="UP000024635"/>
    </source>
</evidence>
<protein>
    <submittedName>
        <fullName evidence="2">Uncharacterized protein</fullName>
    </submittedName>
</protein>
<keyword evidence="1" id="KW-0812">Transmembrane</keyword>
<reference evidence="3" key="1">
    <citation type="journal article" date="2015" name="Nat. Genet.">
        <title>The genome and transcriptome of the zoonotic hookworm Ancylostoma ceylanicum identify infection-specific gene families.</title>
        <authorList>
            <person name="Schwarz E.M."/>
            <person name="Hu Y."/>
            <person name="Antoshechkin I."/>
            <person name="Miller M.M."/>
            <person name="Sternberg P.W."/>
            <person name="Aroian R.V."/>
        </authorList>
    </citation>
    <scope>NUCLEOTIDE SEQUENCE</scope>
    <source>
        <strain evidence="3">HY135</strain>
    </source>
</reference>
<feature type="transmembrane region" description="Helical" evidence="1">
    <location>
        <begin position="36"/>
        <end position="55"/>
    </location>
</feature>
<proteinExistence type="predicted"/>
<organism evidence="2 3">
    <name type="scientific">Ancylostoma ceylanicum</name>
    <dbReference type="NCBI Taxonomy" id="53326"/>
    <lineage>
        <taxon>Eukaryota</taxon>
        <taxon>Metazoa</taxon>
        <taxon>Ecdysozoa</taxon>
        <taxon>Nematoda</taxon>
        <taxon>Chromadorea</taxon>
        <taxon>Rhabditida</taxon>
        <taxon>Rhabditina</taxon>
        <taxon>Rhabditomorpha</taxon>
        <taxon>Strongyloidea</taxon>
        <taxon>Ancylostomatidae</taxon>
        <taxon>Ancylostomatinae</taxon>
        <taxon>Ancylostoma</taxon>
    </lineage>
</organism>
<dbReference type="Proteomes" id="UP000024635">
    <property type="component" value="Unassembled WGS sequence"/>
</dbReference>
<dbReference type="AlphaFoldDB" id="A0A016S0Y1"/>
<comment type="caution">
    <text evidence="2">The sequence shown here is derived from an EMBL/GenBank/DDBJ whole genome shotgun (WGS) entry which is preliminary data.</text>
</comment>
<gene>
    <name evidence="2" type="primary">Acey_s0319.g2367</name>
    <name evidence="2" type="ORF">Y032_0319g2367</name>
</gene>
<accession>A0A016S0Y1</accession>
<keyword evidence="3" id="KW-1185">Reference proteome</keyword>
<keyword evidence="1" id="KW-1133">Transmembrane helix</keyword>